<dbReference type="GO" id="GO:0016790">
    <property type="term" value="F:thiolester hydrolase activity"/>
    <property type="evidence" value="ECO:0007669"/>
    <property type="project" value="UniProtKB-ARBA"/>
</dbReference>
<dbReference type="InterPro" id="IPR029069">
    <property type="entry name" value="HotDog_dom_sf"/>
</dbReference>
<dbReference type="CDD" id="cd00586">
    <property type="entry name" value="4HBT"/>
    <property type="match status" value="1"/>
</dbReference>
<feature type="domain" description="Thioesterase" evidence="1">
    <location>
        <begin position="38"/>
        <end position="122"/>
    </location>
</feature>
<protein>
    <submittedName>
        <fullName evidence="2">Acyl-CoA thioesterase</fullName>
    </submittedName>
</protein>
<dbReference type="Proteomes" id="UP000231553">
    <property type="component" value="Unassembled WGS sequence"/>
</dbReference>
<dbReference type="Gene3D" id="3.10.129.10">
    <property type="entry name" value="Hotdog Thioesterase"/>
    <property type="match status" value="1"/>
</dbReference>
<evidence type="ECO:0000259" key="1">
    <source>
        <dbReference type="Pfam" id="PF03061"/>
    </source>
</evidence>
<dbReference type="InterPro" id="IPR006683">
    <property type="entry name" value="Thioestr_dom"/>
</dbReference>
<name>A0A2M8IU95_9RHOB</name>
<sequence length="156" mass="17520">MTPLPQPLSKAAGFPEVRMSAVFTLEVSISFGHCDPAGIVFYPNYFRWFDRCFHTFLLHRAGGHRLLCEKLQAKGIGLMDLQANFTSPAMEGDLMALTLSIDEWRDKVLLLSYEGRIGDRVVVQGHEKRGLFQMRDGRLRAGKMAPLRALLEADPA</sequence>
<proteinExistence type="predicted"/>
<accession>A0A2M8IU95</accession>
<evidence type="ECO:0000313" key="3">
    <source>
        <dbReference type="Proteomes" id="UP000231553"/>
    </source>
</evidence>
<dbReference type="Pfam" id="PF03061">
    <property type="entry name" value="4HBT"/>
    <property type="match status" value="1"/>
</dbReference>
<keyword evidence="3" id="KW-1185">Reference proteome</keyword>
<gene>
    <name evidence="2" type="ORF">CVM52_24040</name>
</gene>
<evidence type="ECO:0000313" key="2">
    <source>
        <dbReference type="EMBL" id="PJE34099.1"/>
    </source>
</evidence>
<organism evidence="2 3">
    <name type="scientific">Pseudooceanicola lipolyticus</name>
    <dbReference type="NCBI Taxonomy" id="2029104"/>
    <lineage>
        <taxon>Bacteria</taxon>
        <taxon>Pseudomonadati</taxon>
        <taxon>Pseudomonadota</taxon>
        <taxon>Alphaproteobacteria</taxon>
        <taxon>Rhodobacterales</taxon>
        <taxon>Paracoccaceae</taxon>
        <taxon>Pseudooceanicola</taxon>
    </lineage>
</organism>
<comment type="caution">
    <text evidence="2">The sequence shown here is derived from an EMBL/GenBank/DDBJ whole genome shotgun (WGS) entry which is preliminary data.</text>
</comment>
<reference evidence="2 3" key="1">
    <citation type="journal article" date="2018" name="Int. J. Syst. Evol. Microbiol.">
        <title>Pseudooceanicola lipolyticus sp. nov., a marine alphaproteobacterium, reclassification of Oceanicola flagellatus as Pseudooceanicola flagellatus comb. nov. and emended description of the genus Pseudooceanicola.</title>
        <authorList>
            <person name="Huang M.-M."/>
            <person name="Guo L.-L."/>
            <person name="Wu Y.-H."/>
            <person name="Lai Q.-L."/>
            <person name="Shao Z.-Z."/>
            <person name="Wang C.-S."/>
            <person name="Wu M."/>
            <person name="Xu X.-W."/>
        </authorList>
    </citation>
    <scope>NUCLEOTIDE SEQUENCE [LARGE SCALE GENOMIC DNA]</scope>
    <source>
        <strain evidence="2 3">157</strain>
    </source>
</reference>
<dbReference type="EMBL" id="PGTB01000240">
    <property type="protein sequence ID" value="PJE34099.1"/>
    <property type="molecule type" value="Genomic_DNA"/>
</dbReference>
<dbReference type="AlphaFoldDB" id="A0A2M8IU95"/>
<dbReference type="SUPFAM" id="SSF54637">
    <property type="entry name" value="Thioesterase/thiol ester dehydrase-isomerase"/>
    <property type="match status" value="1"/>
</dbReference>